<dbReference type="OrthoDB" id="10267238at2759"/>
<reference evidence="3" key="1">
    <citation type="journal article" date="2006" name="PLoS Biol.">
        <title>Macronuclear genome sequence of the ciliate Tetrahymena thermophila, a model eukaryote.</title>
        <authorList>
            <person name="Eisen J.A."/>
            <person name="Coyne R.S."/>
            <person name="Wu M."/>
            <person name="Wu D."/>
            <person name="Thiagarajan M."/>
            <person name="Wortman J.R."/>
            <person name="Badger J.H."/>
            <person name="Ren Q."/>
            <person name="Amedeo P."/>
            <person name="Jones K.M."/>
            <person name="Tallon L.J."/>
            <person name="Delcher A.L."/>
            <person name="Salzberg S.L."/>
            <person name="Silva J.C."/>
            <person name="Haas B.J."/>
            <person name="Majoros W.H."/>
            <person name="Farzad M."/>
            <person name="Carlton J.M."/>
            <person name="Smith R.K. Jr."/>
            <person name="Garg J."/>
            <person name="Pearlman R.E."/>
            <person name="Karrer K.M."/>
            <person name="Sun L."/>
            <person name="Manning G."/>
            <person name="Elde N.C."/>
            <person name="Turkewitz A.P."/>
            <person name="Asai D.J."/>
            <person name="Wilkes D.E."/>
            <person name="Wang Y."/>
            <person name="Cai H."/>
            <person name="Collins K."/>
            <person name="Stewart B.A."/>
            <person name="Lee S.R."/>
            <person name="Wilamowska K."/>
            <person name="Weinberg Z."/>
            <person name="Ruzzo W.L."/>
            <person name="Wloga D."/>
            <person name="Gaertig J."/>
            <person name="Frankel J."/>
            <person name="Tsao C.-C."/>
            <person name="Gorovsky M.A."/>
            <person name="Keeling P.J."/>
            <person name="Waller R.F."/>
            <person name="Patron N.J."/>
            <person name="Cherry J.M."/>
            <person name="Stover N.A."/>
            <person name="Krieger C.J."/>
            <person name="del Toro C."/>
            <person name="Ryder H.F."/>
            <person name="Williamson S.C."/>
            <person name="Barbeau R.A."/>
            <person name="Hamilton E.P."/>
            <person name="Orias E."/>
        </authorList>
    </citation>
    <scope>NUCLEOTIDE SEQUENCE [LARGE SCALE GENOMIC DNA]</scope>
    <source>
        <strain evidence="3">SB210</strain>
    </source>
</reference>
<dbReference type="Pfam" id="PF13519">
    <property type="entry name" value="VWA_2"/>
    <property type="match status" value="1"/>
</dbReference>
<protein>
    <submittedName>
        <fullName evidence="2">von willebrand factor type A (VWA) domain was originally protein</fullName>
    </submittedName>
</protein>
<name>Q22ML1_TETTS</name>
<dbReference type="STRING" id="312017.Q22ML1"/>
<organism evidence="2 3">
    <name type="scientific">Tetrahymena thermophila (strain SB210)</name>
    <dbReference type="NCBI Taxonomy" id="312017"/>
    <lineage>
        <taxon>Eukaryota</taxon>
        <taxon>Sar</taxon>
        <taxon>Alveolata</taxon>
        <taxon>Ciliophora</taxon>
        <taxon>Intramacronucleata</taxon>
        <taxon>Oligohymenophorea</taxon>
        <taxon>Hymenostomatida</taxon>
        <taxon>Tetrahymenina</taxon>
        <taxon>Tetrahymenidae</taxon>
        <taxon>Tetrahymena</taxon>
    </lineage>
</organism>
<dbReference type="SUPFAM" id="SSF53300">
    <property type="entry name" value="vWA-like"/>
    <property type="match status" value="1"/>
</dbReference>
<dbReference type="HOGENOM" id="CLU_402019_0_0_1"/>
<evidence type="ECO:0000259" key="1">
    <source>
        <dbReference type="PROSITE" id="PS50234"/>
    </source>
</evidence>
<dbReference type="InterPro" id="IPR036465">
    <property type="entry name" value="vWFA_dom_sf"/>
</dbReference>
<feature type="domain" description="VWFA" evidence="1">
    <location>
        <begin position="88"/>
        <end position="284"/>
    </location>
</feature>
<accession>Q22ML1</accession>
<evidence type="ECO:0000313" key="2">
    <source>
        <dbReference type="EMBL" id="EAR86293.1"/>
    </source>
</evidence>
<dbReference type="InterPro" id="IPR002035">
    <property type="entry name" value="VWF_A"/>
</dbReference>
<dbReference type="RefSeq" id="XP_977009.1">
    <property type="nucleotide sequence ID" value="XM_971916.1"/>
</dbReference>
<keyword evidence="3" id="KW-1185">Reference proteome</keyword>
<dbReference type="PANTHER" id="PTHR10579">
    <property type="entry name" value="CALCIUM-ACTIVATED CHLORIDE CHANNEL REGULATOR"/>
    <property type="match status" value="1"/>
</dbReference>
<dbReference type="SMART" id="SM00327">
    <property type="entry name" value="VWA"/>
    <property type="match status" value="1"/>
</dbReference>
<dbReference type="Proteomes" id="UP000009168">
    <property type="component" value="Unassembled WGS sequence"/>
</dbReference>
<dbReference type="AlphaFoldDB" id="Q22ML1"/>
<gene>
    <name evidence="2" type="ORF">TTHERM_00035080</name>
</gene>
<sequence length="685" mass="79901">MSFLSENKETNYKLIEATDIPYSQKMKIMDNLQINSKFLTQYPKYHLQGNKVERKTNAVIQLEFSKLLENVSQNMTLNQQENIQILNKYCILIDRSQSMMSENKLQNVKQYLCNLIEKANTNSQFALISFGSSQKLIFNFTQVTHENLESIKGQINNIISTGDTNIIQALEVAHNIIKQDQQLENQKEEQTKKRIVRYSAFLLTDGQDNMKEKAIFKFRENFKNKDMDYSINCLGFGIDHDPLLLGAITSYTGGKFYYIKPEESVFSVFQDYIKNQQETLVENVDIQIMQNTQTIYDDCKNQYKFLLQIQPDQNVSDAKLNRIYFKNLRQGDEKNILLSLKYKYKLRNSKNNKSQQEDISLSAINDTSKVYNQDNTLLDITLISNNKTSITSQSQKINIEKLNQFEQMLLIEKKQTKDDTINFDSIQNDQKVSQSGESQISLSELLTDFSSLSFESSVQEQTKIKNYGEKQHSNNTKQEQINLENDQILKDLTLIQNRQDPDNKILDKSENKIDQSQNIEKELSIIENKIEETSDSNNQQLNFGSIIIRFSYLNNHFKFSIPLNIEFTTDLNTKYVENDICAIQKQRIQFLNGIKKSQQLLEEGLTDDSLFELKKLQKLLDQNPLDQFPLYKELSQQVKQSISQMNKFESSRNKDEWQNHRKDYIISQTVSISTYKDKSSTKRTD</sequence>
<dbReference type="Gene3D" id="3.40.50.410">
    <property type="entry name" value="von Willebrand factor, type A domain"/>
    <property type="match status" value="1"/>
</dbReference>
<dbReference type="PROSITE" id="PS50234">
    <property type="entry name" value="VWFA"/>
    <property type="match status" value="1"/>
</dbReference>
<dbReference type="KEGG" id="tet:TTHERM_00035080"/>
<dbReference type="GeneID" id="7843906"/>
<dbReference type="EMBL" id="GG662720">
    <property type="protein sequence ID" value="EAR86293.1"/>
    <property type="molecule type" value="Genomic_DNA"/>
</dbReference>
<proteinExistence type="predicted"/>
<dbReference type="InterPro" id="IPR051266">
    <property type="entry name" value="CLCR"/>
</dbReference>
<evidence type="ECO:0000313" key="3">
    <source>
        <dbReference type="Proteomes" id="UP000009168"/>
    </source>
</evidence>
<dbReference type="InParanoid" id="Q22ML1"/>
<dbReference type="PANTHER" id="PTHR10579:SF43">
    <property type="entry name" value="ZINC FINGER (C3HC4-TYPE RING FINGER) FAMILY PROTEIN"/>
    <property type="match status" value="1"/>
</dbReference>